<dbReference type="OrthoDB" id="6131507at2759"/>
<feature type="region of interest" description="Disordered" evidence="1">
    <location>
        <begin position="144"/>
        <end position="186"/>
    </location>
</feature>
<evidence type="ECO:0000256" key="2">
    <source>
        <dbReference type="SAM" id="Phobius"/>
    </source>
</evidence>
<protein>
    <submittedName>
        <fullName evidence="3">Uncharacterized protein</fullName>
    </submittedName>
</protein>
<dbReference type="AlphaFoldDB" id="A0A210QZR2"/>
<proteinExistence type="predicted"/>
<evidence type="ECO:0000313" key="3">
    <source>
        <dbReference type="EMBL" id="OWF54249.1"/>
    </source>
</evidence>
<feature type="transmembrane region" description="Helical" evidence="2">
    <location>
        <begin position="45"/>
        <end position="71"/>
    </location>
</feature>
<evidence type="ECO:0000313" key="4">
    <source>
        <dbReference type="Proteomes" id="UP000242188"/>
    </source>
</evidence>
<reference evidence="3 4" key="1">
    <citation type="journal article" date="2017" name="Nat. Ecol. Evol.">
        <title>Scallop genome provides insights into evolution of bilaterian karyotype and development.</title>
        <authorList>
            <person name="Wang S."/>
            <person name="Zhang J."/>
            <person name="Jiao W."/>
            <person name="Li J."/>
            <person name="Xun X."/>
            <person name="Sun Y."/>
            <person name="Guo X."/>
            <person name="Huan P."/>
            <person name="Dong B."/>
            <person name="Zhang L."/>
            <person name="Hu X."/>
            <person name="Sun X."/>
            <person name="Wang J."/>
            <person name="Zhao C."/>
            <person name="Wang Y."/>
            <person name="Wang D."/>
            <person name="Huang X."/>
            <person name="Wang R."/>
            <person name="Lv J."/>
            <person name="Li Y."/>
            <person name="Zhang Z."/>
            <person name="Liu B."/>
            <person name="Lu W."/>
            <person name="Hui Y."/>
            <person name="Liang J."/>
            <person name="Zhou Z."/>
            <person name="Hou R."/>
            <person name="Li X."/>
            <person name="Liu Y."/>
            <person name="Li H."/>
            <person name="Ning X."/>
            <person name="Lin Y."/>
            <person name="Zhao L."/>
            <person name="Xing Q."/>
            <person name="Dou J."/>
            <person name="Li Y."/>
            <person name="Mao J."/>
            <person name="Guo H."/>
            <person name="Dou H."/>
            <person name="Li T."/>
            <person name="Mu C."/>
            <person name="Jiang W."/>
            <person name="Fu Q."/>
            <person name="Fu X."/>
            <person name="Miao Y."/>
            <person name="Liu J."/>
            <person name="Yu Q."/>
            <person name="Li R."/>
            <person name="Liao H."/>
            <person name="Li X."/>
            <person name="Kong Y."/>
            <person name="Jiang Z."/>
            <person name="Chourrout D."/>
            <person name="Li R."/>
            <person name="Bao Z."/>
        </authorList>
    </citation>
    <scope>NUCLEOTIDE SEQUENCE [LARGE SCALE GENOMIC DNA]</scope>
    <source>
        <strain evidence="3 4">PY_sf001</strain>
    </source>
</reference>
<name>A0A210QZR2_MIZYE</name>
<sequence>MVKSGFRNVPLAWCNNTEVCTNLHDKFTCEHGCCGDYRKERCCSFAGTIVGIVIGIALFISFIAGLIYCYIKKRGRHGSIFPFGCNRSAPAEGAQRRQPGRVTVIQTTHCYNAGRGRRGIHSSVAGYDGFVPYSESNIPAVKPPLPPAYEPALPPPPSYSSLGGRTSTGISTEENYSPAHTTPPVS</sequence>
<keyword evidence="4" id="KW-1185">Reference proteome</keyword>
<keyword evidence="2" id="KW-0812">Transmembrane</keyword>
<comment type="caution">
    <text evidence="3">The sequence shown here is derived from an EMBL/GenBank/DDBJ whole genome shotgun (WGS) entry which is preliminary data.</text>
</comment>
<organism evidence="3 4">
    <name type="scientific">Mizuhopecten yessoensis</name>
    <name type="common">Japanese scallop</name>
    <name type="synonym">Patinopecten yessoensis</name>
    <dbReference type="NCBI Taxonomy" id="6573"/>
    <lineage>
        <taxon>Eukaryota</taxon>
        <taxon>Metazoa</taxon>
        <taxon>Spiralia</taxon>
        <taxon>Lophotrochozoa</taxon>
        <taxon>Mollusca</taxon>
        <taxon>Bivalvia</taxon>
        <taxon>Autobranchia</taxon>
        <taxon>Pteriomorphia</taxon>
        <taxon>Pectinida</taxon>
        <taxon>Pectinoidea</taxon>
        <taxon>Pectinidae</taxon>
        <taxon>Mizuhopecten</taxon>
    </lineage>
</organism>
<dbReference type="Proteomes" id="UP000242188">
    <property type="component" value="Unassembled WGS sequence"/>
</dbReference>
<keyword evidence="2" id="KW-1133">Transmembrane helix</keyword>
<keyword evidence="2" id="KW-0472">Membrane</keyword>
<feature type="compositionally biased region" description="Pro residues" evidence="1">
    <location>
        <begin position="144"/>
        <end position="158"/>
    </location>
</feature>
<gene>
    <name evidence="3" type="ORF">KP79_PYT10922</name>
</gene>
<dbReference type="EMBL" id="NEDP02001128">
    <property type="protein sequence ID" value="OWF54249.1"/>
    <property type="molecule type" value="Genomic_DNA"/>
</dbReference>
<accession>A0A210QZR2</accession>
<evidence type="ECO:0000256" key="1">
    <source>
        <dbReference type="SAM" id="MobiDB-lite"/>
    </source>
</evidence>
<feature type="compositionally biased region" description="Polar residues" evidence="1">
    <location>
        <begin position="163"/>
        <end position="186"/>
    </location>
</feature>